<protein>
    <recommendedName>
        <fullName evidence="1">Phosphoribulokinase/uridine kinase domain-containing protein</fullName>
    </recommendedName>
</protein>
<organism evidence="2 3">
    <name type="scientific">Coniosporium apollinis</name>
    <dbReference type="NCBI Taxonomy" id="61459"/>
    <lineage>
        <taxon>Eukaryota</taxon>
        <taxon>Fungi</taxon>
        <taxon>Dikarya</taxon>
        <taxon>Ascomycota</taxon>
        <taxon>Pezizomycotina</taxon>
        <taxon>Dothideomycetes</taxon>
        <taxon>Dothideomycetes incertae sedis</taxon>
        <taxon>Coniosporium</taxon>
    </lineage>
</organism>
<dbReference type="Gene3D" id="3.40.50.300">
    <property type="entry name" value="P-loop containing nucleotide triphosphate hydrolases"/>
    <property type="match status" value="2"/>
</dbReference>
<dbReference type="SUPFAM" id="SSF52540">
    <property type="entry name" value="P-loop containing nucleoside triphosphate hydrolases"/>
    <property type="match status" value="1"/>
</dbReference>
<dbReference type="EMBL" id="JAPDRL010000094">
    <property type="protein sequence ID" value="KAJ9657909.1"/>
    <property type="molecule type" value="Genomic_DNA"/>
</dbReference>
<evidence type="ECO:0000313" key="2">
    <source>
        <dbReference type="EMBL" id="KAJ9657909.1"/>
    </source>
</evidence>
<reference evidence="2" key="1">
    <citation type="submission" date="2022-10" db="EMBL/GenBank/DDBJ databases">
        <title>Culturing micro-colonial fungi from biological soil crusts in the Mojave desert and describing Neophaeococcomyces mojavensis, and introducing the new genera and species Taxawa tesnikishii.</title>
        <authorList>
            <person name="Kurbessoian T."/>
            <person name="Stajich J.E."/>
        </authorList>
    </citation>
    <scope>NUCLEOTIDE SEQUENCE</scope>
    <source>
        <strain evidence="2">TK_1</strain>
    </source>
</reference>
<dbReference type="Proteomes" id="UP001172684">
    <property type="component" value="Unassembled WGS sequence"/>
</dbReference>
<name>A0ABQ9NL00_9PEZI</name>
<dbReference type="InterPro" id="IPR006083">
    <property type="entry name" value="PRK/URK"/>
</dbReference>
<sequence>MDSVCTALAARALQKHQCILDGGQQRTVIALAGPPGSGKSTVAAAVVQKLNAQAPLPFAAALPMDGFHLPRNALDALPNKAEAFARRGASWTFDAHAVLDLIKVLHWTKKDTSQTIWAPSFDHVLKDPCLDNIAITPDISLVILEGNWLLLDEGPWRQIKDFVDDTWFIDVAPELARDRIAKRHVQSGIESSWDDAIRRVEGNDLLNGETVRRRLVKPAVTVQSVDFLKADG</sequence>
<gene>
    <name evidence="2" type="ORF">H2201_008018</name>
</gene>
<dbReference type="PANTHER" id="PTHR10285">
    <property type="entry name" value="URIDINE KINASE"/>
    <property type="match status" value="1"/>
</dbReference>
<dbReference type="InterPro" id="IPR027417">
    <property type="entry name" value="P-loop_NTPase"/>
</dbReference>
<accession>A0ABQ9NL00</accession>
<evidence type="ECO:0000259" key="1">
    <source>
        <dbReference type="Pfam" id="PF00485"/>
    </source>
</evidence>
<feature type="domain" description="Phosphoribulokinase/uridine kinase" evidence="1">
    <location>
        <begin position="28"/>
        <end position="176"/>
    </location>
</feature>
<dbReference type="Pfam" id="PF00485">
    <property type="entry name" value="PRK"/>
    <property type="match status" value="1"/>
</dbReference>
<evidence type="ECO:0000313" key="3">
    <source>
        <dbReference type="Proteomes" id="UP001172684"/>
    </source>
</evidence>
<comment type="caution">
    <text evidence="2">The sequence shown here is derived from an EMBL/GenBank/DDBJ whole genome shotgun (WGS) entry which is preliminary data.</text>
</comment>
<keyword evidence="3" id="KW-1185">Reference proteome</keyword>
<proteinExistence type="predicted"/>